<protein>
    <submittedName>
        <fullName evidence="1">Uncharacterized protein</fullName>
    </submittedName>
</protein>
<gene>
    <name evidence="1" type="ORF">ZEAMMB73_Zm00001d041107</name>
</gene>
<proteinExistence type="predicted"/>
<organism evidence="1">
    <name type="scientific">Zea mays</name>
    <name type="common">Maize</name>
    <dbReference type="NCBI Taxonomy" id="4577"/>
    <lineage>
        <taxon>Eukaryota</taxon>
        <taxon>Viridiplantae</taxon>
        <taxon>Streptophyta</taxon>
        <taxon>Embryophyta</taxon>
        <taxon>Tracheophyta</taxon>
        <taxon>Spermatophyta</taxon>
        <taxon>Magnoliopsida</taxon>
        <taxon>Liliopsida</taxon>
        <taxon>Poales</taxon>
        <taxon>Poaceae</taxon>
        <taxon>PACMAD clade</taxon>
        <taxon>Panicoideae</taxon>
        <taxon>Andropogonodae</taxon>
        <taxon>Andropogoneae</taxon>
        <taxon>Tripsacinae</taxon>
        <taxon>Zea</taxon>
    </lineage>
</organism>
<name>A0A1D6MUC1_MAIZE</name>
<reference evidence="1" key="1">
    <citation type="submission" date="2015-12" db="EMBL/GenBank/DDBJ databases">
        <title>Update maize B73 reference genome by single molecule sequencing technologies.</title>
        <authorList>
            <consortium name="Maize Genome Sequencing Project"/>
            <person name="Ware D."/>
        </authorList>
    </citation>
    <scope>NUCLEOTIDE SEQUENCE [LARGE SCALE GENOMIC DNA]</scope>
    <source>
        <tissue evidence="1">Seedling</tissue>
    </source>
</reference>
<evidence type="ECO:0000313" key="1">
    <source>
        <dbReference type="EMBL" id="ONM32451.1"/>
    </source>
</evidence>
<dbReference type="EMBL" id="CM007649">
    <property type="protein sequence ID" value="ONM32451.1"/>
    <property type="molecule type" value="Genomic_DNA"/>
</dbReference>
<dbReference type="InParanoid" id="A0A1D6MUC1"/>
<dbReference type="AlphaFoldDB" id="A0A1D6MUC1"/>
<sequence length="212" mass="22650">MAASPWRPSSMARRPCSSTPPVRAPPGFSSLCPAAVEFPARAPSPYARSRLGSNSSELGPCILPAVASMAPSSDFCLVARRFLVSWSRPAVFCQGCSYTHVLIPLLAVGPTISSSPAMSLSMTPSTGVSPSVCWPPRRALYRHGADARILHLHIFWMSAQPLSVVGLISTLLVHTSHVRNVVTCLLASSERPGEEILEGLYGKDNPYAAMHV</sequence>
<accession>A0A1D6MUC1</accession>